<dbReference type="PANTHER" id="PTHR37534:SF46">
    <property type="entry name" value="ZN(II)2CYS6 TRANSCRIPTION FACTOR (EUROFUNG)"/>
    <property type="match status" value="1"/>
</dbReference>
<keyword evidence="2" id="KW-0539">Nucleus</keyword>
<protein>
    <recommendedName>
        <fullName evidence="6">Transcription factor domain-containing protein</fullName>
    </recommendedName>
</protein>
<evidence type="ECO:0000256" key="3">
    <source>
        <dbReference type="SAM" id="MobiDB-lite"/>
    </source>
</evidence>
<feature type="region of interest" description="Disordered" evidence="3">
    <location>
        <begin position="1"/>
        <end position="25"/>
    </location>
</feature>
<evidence type="ECO:0000313" key="4">
    <source>
        <dbReference type="EMBL" id="EXJ81172.1"/>
    </source>
</evidence>
<dbReference type="eggNOG" id="ENOG502T78A">
    <property type="taxonomic scope" value="Eukaryota"/>
</dbReference>
<organism evidence="4 5">
    <name type="scientific">Capronia epimyces CBS 606.96</name>
    <dbReference type="NCBI Taxonomy" id="1182542"/>
    <lineage>
        <taxon>Eukaryota</taxon>
        <taxon>Fungi</taxon>
        <taxon>Dikarya</taxon>
        <taxon>Ascomycota</taxon>
        <taxon>Pezizomycotina</taxon>
        <taxon>Eurotiomycetes</taxon>
        <taxon>Chaetothyriomycetidae</taxon>
        <taxon>Chaetothyriales</taxon>
        <taxon>Herpotrichiellaceae</taxon>
        <taxon>Capronia</taxon>
    </lineage>
</organism>
<dbReference type="OrthoDB" id="1919336at2759"/>
<dbReference type="PANTHER" id="PTHR37534">
    <property type="entry name" value="TRANSCRIPTIONAL ACTIVATOR PROTEIN UGA3"/>
    <property type="match status" value="1"/>
</dbReference>
<sequence length="473" mass="53102">MEDTETGTDEASSSSPATPFLVSQSPVRIDQPMVEVDSASESSFSHGLPSSGHRGYELDISLALVPSPSIAPVLTDLDSRNVPLFDFMRRVFVPHLVRPVTDRRYVDGFISQSLQLACEVPFFMNALMACSGAEFPTDNDRHRKVGESYYTKALAGLRAHLARDYSQQTETVALRAIFLLCIYERSRLYLSKDVHTHLVGAAVLIKSCCDHMHQGVPEDLPDRLGWNRVVSLEAFIFHTATSIPFQSPACRSTIVDDAFDTALHTLGQLVRNGAIDPYKLPILGAPPKLFAYVRQVALLYQDSRSKNTLERQQCLKLEQELKNWNIGYPVDDFPSCSADSTPRRAEESIANEALCLSSYYCPSDAAPLLGPQLYILAARILLRHMMKQNDSIEQSFSELISEAMTLAINIEPSVDYYADYYAWPFFCLGVTLRSSLHRTLLMDKIVDFWESTTNGTMRRLADMLRDEWSSSER</sequence>
<dbReference type="Proteomes" id="UP000019478">
    <property type="component" value="Unassembled WGS sequence"/>
</dbReference>
<feature type="compositionally biased region" description="Polar residues" evidence="3">
    <location>
        <begin position="9"/>
        <end position="25"/>
    </location>
</feature>
<evidence type="ECO:0000256" key="1">
    <source>
        <dbReference type="ARBA" id="ARBA00004123"/>
    </source>
</evidence>
<dbReference type="InterPro" id="IPR021858">
    <property type="entry name" value="Fun_TF"/>
</dbReference>
<dbReference type="GO" id="GO:0005634">
    <property type="term" value="C:nucleus"/>
    <property type="evidence" value="ECO:0007669"/>
    <property type="project" value="UniProtKB-SubCell"/>
</dbReference>
<dbReference type="HOGENOM" id="CLU_023417_1_0_1"/>
<keyword evidence="5" id="KW-1185">Reference proteome</keyword>
<name>W9XKW3_9EURO</name>
<evidence type="ECO:0000256" key="2">
    <source>
        <dbReference type="ARBA" id="ARBA00023242"/>
    </source>
</evidence>
<proteinExistence type="predicted"/>
<dbReference type="RefSeq" id="XP_007735760.1">
    <property type="nucleotide sequence ID" value="XM_007737570.1"/>
</dbReference>
<comment type="caution">
    <text evidence="4">The sequence shown here is derived from an EMBL/GenBank/DDBJ whole genome shotgun (WGS) entry which is preliminary data.</text>
</comment>
<evidence type="ECO:0000313" key="5">
    <source>
        <dbReference type="Proteomes" id="UP000019478"/>
    </source>
</evidence>
<dbReference type="Pfam" id="PF11951">
    <property type="entry name" value="Fungal_trans_2"/>
    <property type="match status" value="1"/>
</dbReference>
<reference evidence="4 5" key="1">
    <citation type="submission" date="2013-03" db="EMBL/GenBank/DDBJ databases">
        <title>The Genome Sequence of Capronia epimyces CBS 606.96.</title>
        <authorList>
            <consortium name="The Broad Institute Genomics Platform"/>
            <person name="Cuomo C."/>
            <person name="de Hoog S."/>
            <person name="Gorbushina A."/>
            <person name="Walker B."/>
            <person name="Young S.K."/>
            <person name="Zeng Q."/>
            <person name="Gargeya S."/>
            <person name="Fitzgerald M."/>
            <person name="Haas B."/>
            <person name="Abouelleil A."/>
            <person name="Allen A.W."/>
            <person name="Alvarado L."/>
            <person name="Arachchi H.M."/>
            <person name="Berlin A.M."/>
            <person name="Chapman S.B."/>
            <person name="Gainer-Dewar J."/>
            <person name="Goldberg J."/>
            <person name="Griggs A."/>
            <person name="Gujja S."/>
            <person name="Hansen M."/>
            <person name="Howarth C."/>
            <person name="Imamovic A."/>
            <person name="Ireland A."/>
            <person name="Larimer J."/>
            <person name="McCowan C."/>
            <person name="Murphy C."/>
            <person name="Pearson M."/>
            <person name="Poon T.W."/>
            <person name="Priest M."/>
            <person name="Roberts A."/>
            <person name="Saif S."/>
            <person name="Shea T."/>
            <person name="Sisk P."/>
            <person name="Sykes S."/>
            <person name="Wortman J."/>
            <person name="Nusbaum C."/>
            <person name="Birren B."/>
        </authorList>
    </citation>
    <scope>NUCLEOTIDE SEQUENCE [LARGE SCALE GENOMIC DNA]</scope>
    <source>
        <strain evidence="4 5">CBS 606.96</strain>
    </source>
</reference>
<comment type="subcellular location">
    <subcellularLocation>
        <location evidence="1">Nucleus</location>
    </subcellularLocation>
</comment>
<accession>W9XKW3</accession>
<dbReference type="CDD" id="cd12148">
    <property type="entry name" value="fungal_TF_MHR"/>
    <property type="match status" value="1"/>
</dbReference>
<evidence type="ECO:0008006" key="6">
    <source>
        <dbReference type="Google" id="ProtNLM"/>
    </source>
</evidence>
<dbReference type="GeneID" id="19171560"/>
<dbReference type="AlphaFoldDB" id="W9XKW3"/>
<dbReference type="EMBL" id="AMGY01000006">
    <property type="protein sequence ID" value="EXJ81172.1"/>
    <property type="molecule type" value="Genomic_DNA"/>
</dbReference>
<dbReference type="STRING" id="1182542.W9XKW3"/>
<gene>
    <name evidence="4" type="ORF">A1O3_07462</name>
</gene>